<gene>
    <name evidence="2" type="ORF">DNJ96_01360</name>
</gene>
<dbReference type="RefSeq" id="WP_131183059.1">
    <property type="nucleotide sequence ID" value="NZ_QJUO01000002.1"/>
</dbReference>
<evidence type="ECO:0000313" key="3">
    <source>
        <dbReference type="Proteomes" id="UP000292639"/>
    </source>
</evidence>
<evidence type="ECO:0000259" key="1">
    <source>
        <dbReference type="Pfam" id="PF05050"/>
    </source>
</evidence>
<name>A0A4Q9RE07_9GAMM</name>
<proteinExistence type="predicted"/>
<accession>A0A4Q9RE07</accession>
<comment type="caution">
    <text evidence="2">The sequence shown here is derived from an EMBL/GenBank/DDBJ whole genome shotgun (WGS) entry which is preliminary data.</text>
</comment>
<protein>
    <recommendedName>
        <fullName evidence="1">Methyltransferase FkbM domain-containing protein</fullName>
    </recommendedName>
</protein>
<feature type="domain" description="Methyltransferase FkbM" evidence="1">
    <location>
        <begin position="345"/>
        <end position="408"/>
    </location>
</feature>
<reference evidence="2 3" key="1">
    <citation type="submission" date="2018-06" db="EMBL/GenBank/DDBJ databases">
        <title>Three novel Pseudomonas species isolated from symptomatic oak.</title>
        <authorList>
            <person name="Bueno-Gonzalez V."/>
            <person name="Brady C."/>
        </authorList>
    </citation>
    <scope>NUCLEOTIDE SEQUENCE [LARGE SCALE GENOMIC DNA]</scope>
    <source>
        <strain evidence="2 3">P17C</strain>
    </source>
</reference>
<dbReference type="InterPro" id="IPR029063">
    <property type="entry name" value="SAM-dependent_MTases_sf"/>
</dbReference>
<dbReference type="Proteomes" id="UP000292639">
    <property type="component" value="Unassembled WGS sequence"/>
</dbReference>
<dbReference type="AlphaFoldDB" id="A0A4Q9RE07"/>
<keyword evidence="3" id="KW-1185">Reference proteome</keyword>
<evidence type="ECO:0000313" key="2">
    <source>
        <dbReference type="EMBL" id="TBU99964.1"/>
    </source>
</evidence>
<dbReference type="Gene3D" id="3.40.50.150">
    <property type="entry name" value="Vaccinia Virus protein VP39"/>
    <property type="match status" value="1"/>
</dbReference>
<dbReference type="EMBL" id="QJUP01000001">
    <property type="protein sequence ID" value="TBU99964.1"/>
    <property type="molecule type" value="Genomic_DNA"/>
</dbReference>
<dbReference type="SUPFAM" id="SSF53335">
    <property type="entry name" value="S-adenosyl-L-methionine-dependent methyltransferases"/>
    <property type="match status" value="1"/>
</dbReference>
<sequence>MNTIAKNGVTHIEQGRTFSLQLSSGRSLPVRWSRAALGEALDAVLIDGPERLDVLRRLDDYPHVRRLLDADCLDAARQRKSQVRQWLSEGLHVFGAYKVGLKLVRLAHASGVAIKGFLDNDRTRQGSTLEGVLVRHPSELALENAVVLIASGRHGNAIHAQLNRIPGIRLVNMSEFLYALDAPHAAGDFPDFVEAPASEPFRFISAFLRLDDERSRQVFDTLIGMRTRLSIALADSVKSPCDEEYFDAQFVGPAHAARFVDAGAAAGDTLCRLETRFGPVEQAWLFEPELPAYYEALKHFAPRAQVWLFNMGLDEVSSRATYRPGLSYDIANEMQSAIPADITSYIQGVPLDAVVSGRVGLFKLDIEGMEARALRGARAIIARDKPVIAVCAYHRADDYWKLIDEVLSIRPDYRVGIRLYADILEDITLYFH</sequence>
<organism evidence="2 3">
    <name type="scientific">Stutzerimonas kirkiae</name>
    <dbReference type="NCBI Taxonomy" id="2211392"/>
    <lineage>
        <taxon>Bacteria</taxon>
        <taxon>Pseudomonadati</taxon>
        <taxon>Pseudomonadota</taxon>
        <taxon>Gammaproteobacteria</taxon>
        <taxon>Pseudomonadales</taxon>
        <taxon>Pseudomonadaceae</taxon>
        <taxon>Stutzerimonas</taxon>
    </lineage>
</organism>
<dbReference type="Pfam" id="PF05050">
    <property type="entry name" value="Methyltransf_21"/>
    <property type="match status" value="1"/>
</dbReference>
<dbReference type="InterPro" id="IPR006342">
    <property type="entry name" value="FkbM_mtfrase"/>
</dbReference>